<evidence type="ECO:0000259" key="4">
    <source>
        <dbReference type="Pfam" id="PF01872"/>
    </source>
</evidence>
<keyword evidence="6" id="KW-1185">Reference proteome</keyword>
<comment type="pathway">
    <text evidence="1">Cofactor biosynthesis; riboflavin biosynthesis.</text>
</comment>
<sequence>MREGKSHVKKPYVIIHTLTSLDGRIHAIDLPEFNSAALQYEELALHADTQVFNIDGYLNGRVTTDDNNTFYRAPDVNESAAPVPEGDFLGDTNAPMYYVSIDPSGRLGWRENFVNYGTRLAHVVSVLTEMASNAYKDLLRRLGISYVIAGRDKLDNALVLHKLATLFGMERVMIGGGGVLNWAYLQDGLVDELSLLLAPVADASPDAPGLFTAREPLSMVQPHAFSLIEAKPVKESTVWLRYKVNREKSA</sequence>
<dbReference type="PANTHER" id="PTHR38011">
    <property type="entry name" value="DIHYDROFOLATE REDUCTASE FAMILY PROTEIN (AFU_ORTHOLOGUE AFUA_8G06820)"/>
    <property type="match status" value="1"/>
</dbReference>
<reference evidence="5" key="1">
    <citation type="submission" date="2012-02" db="EMBL/GenBank/DDBJ databases">
        <title>The complete genome of Frateuria aurantia DSM 6220.</title>
        <authorList>
            <consortium name="US DOE Joint Genome Institute (JGI-PGF)"/>
            <person name="Lucas S."/>
            <person name="Copeland A."/>
            <person name="Lapidus A."/>
            <person name="Glavina del Rio T."/>
            <person name="Dalin E."/>
            <person name="Tice H."/>
            <person name="Bruce D."/>
            <person name="Goodwin L."/>
            <person name="Pitluck S."/>
            <person name="Peters L."/>
            <person name="Ovchinnikova G."/>
            <person name="Teshima H."/>
            <person name="Kyrpides N."/>
            <person name="Mavromatis K."/>
            <person name="Ivanova N."/>
            <person name="Brettin T."/>
            <person name="Detter J.C."/>
            <person name="Han C."/>
            <person name="Larimer F."/>
            <person name="Land M."/>
            <person name="Hauser L."/>
            <person name="Markowitz V."/>
            <person name="Cheng J.-F."/>
            <person name="Hugenholtz P."/>
            <person name="Woyke T."/>
            <person name="Wu D."/>
            <person name="Brambilla E."/>
            <person name="Klenk H.-P."/>
            <person name="Eisen J.A."/>
        </authorList>
    </citation>
    <scope>NUCLEOTIDE SEQUENCE</scope>
    <source>
        <strain evidence="5">DSM 6220</strain>
    </source>
</reference>
<dbReference type="InterPro" id="IPR002734">
    <property type="entry name" value="RibDG_C"/>
</dbReference>
<keyword evidence="3" id="KW-0560">Oxidoreductase</keyword>
<evidence type="ECO:0000313" key="6">
    <source>
        <dbReference type="Proteomes" id="UP000005234"/>
    </source>
</evidence>
<name>H8L4K4_FRAAD</name>
<organism evidence="5 6">
    <name type="scientific">Frateuria aurantia (strain ATCC 33424 / DSM 6220 / KCTC 2777 / LMG 1558 / NBRC 3245 / NCIMB 13370)</name>
    <name type="common">Acetobacter aurantius</name>
    <dbReference type="NCBI Taxonomy" id="767434"/>
    <lineage>
        <taxon>Bacteria</taxon>
        <taxon>Pseudomonadati</taxon>
        <taxon>Pseudomonadota</taxon>
        <taxon>Gammaproteobacteria</taxon>
        <taxon>Lysobacterales</taxon>
        <taxon>Rhodanobacteraceae</taxon>
        <taxon>Frateuria</taxon>
    </lineage>
</organism>
<dbReference type="STRING" id="767434.Fraau_1233"/>
<evidence type="ECO:0000256" key="1">
    <source>
        <dbReference type="ARBA" id="ARBA00005104"/>
    </source>
</evidence>
<evidence type="ECO:0000256" key="3">
    <source>
        <dbReference type="ARBA" id="ARBA00023002"/>
    </source>
</evidence>
<dbReference type="HOGENOM" id="CLU_073038_1_0_6"/>
<evidence type="ECO:0000313" key="5">
    <source>
        <dbReference type="EMBL" id="AFC85680.1"/>
    </source>
</evidence>
<protein>
    <submittedName>
        <fullName evidence="5">Pyrimidine reductase, riboflavin biosynthesis</fullName>
    </submittedName>
</protein>
<gene>
    <name evidence="5" type="ordered locus">Fraau_1233</name>
</gene>
<feature type="domain" description="Bacterial bifunctional deaminase-reductase C-terminal" evidence="4">
    <location>
        <begin position="11"/>
        <end position="201"/>
    </location>
</feature>
<dbReference type="GO" id="GO:0008703">
    <property type="term" value="F:5-amino-6-(5-phosphoribosylamino)uracil reductase activity"/>
    <property type="evidence" value="ECO:0007669"/>
    <property type="project" value="InterPro"/>
</dbReference>
<dbReference type="InterPro" id="IPR050765">
    <property type="entry name" value="Riboflavin_Biosynth_HTPR"/>
</dbReference>
<dbReference type="eggNOG" id="COG1985">
    <property type="taxonomic scope" value="Bacteria"/>
</dbReference>
<evidence type="ECO:0000256" key="2">
    <source>
        <dbReference type="ARBA" id="ARBA00022857"/>
    </source>
</evidence>
<dbReference type="Proteomes" id="UP000005234">
    <property type="component" value="Chromosome"/>
</dbReference>
<accession>H8L4K4</accession>
<proteinExistence type="predicted"/>
<dbReference type="SUPFAM" id="SSF53597">
    <property type="entry name" value="Dihydrofolate reductase-like"/>
    <property type="match status" value="1"/>
</dbReference>
<dbReference type="InterPro" id="IPR024072">
    <property type="entry name" value="DHFR-like_dom_sf"/>
</dbReference>
<dbReference type="Pfam" id="PF01872">
    <property type="entry name" value="RibD_C"/>
    <property type="match status" value="1"/>
</dbReference>
<dbReference type="Gene3D" id="3.40.430.10">
    <property type="entry name" value="Dihydrofolate Reductase, subunit A"/>
    <property type="match status" value="1"/>
</dbReference>
<dbReference type="AlphaFoldDB" id="H8L4K4"/>
<keyword evidence="2" id="KW-0521">NADP</keyword>
<dbReference type="KEGG" id="fau:Fraau_1233"/>
<dbReference type="PANTHER" id="PTHR38011:SF7">
    <property type="entry name" value="2,5-DIAMINO-6-RIBOSYLAMINO-4(3H)-PYRIMIDINONE 5'-PHOSPHATE REDUCTASE"/>
    <property type="match status" value="1"/>
</dbReference>
<dbReference type="EMBL" id="CP003350">
    <property type="protein sequence ID" value="AFC85680.1"/>
    <property type="molecule type" value="Genomic_DNA"/>
</dbReference>
<dbReference type="GO" id="GO:0009231">
    <property type="term" value="P:riboflavin biosynthetic process"/>
    <property type="evidence" value="ECO:0007669"/>
    <property type="project" value="InterPro"/>
</dbReference>